<dbReference type="VEuPathDB" id="PiroplasmaDB:BOVATA_048720"/>
<dbReference type="EMBL" id="BDSA01000038">
    <property type="protein sequence ID" value="GBE63379.1"/>
    <property type="molecule type" value="Genomic_DNA"/>
</dbReference>
<gene>
    <name evidence="1" type="ORF">BOVATA_048720</name>
</gene>
<organism evidence="1 2">
    <name type="scientific">Babesia ovata</name>
    <dbReference type="NCBI Taxonomy" id="189622"/>
    <lineage>
        <taxon>Eukaryota</taxon>
        <taxon>Sar</taxon>
        <taxon>Alveolata</taxon>
        <taxon>Apicomplexa</taxon>
        <taxon>Aconoidasida</taxon>
        <taxon>Piroplasmida</taxon>
        <taxon>Babesiidae</taxon>
        <taxon>Babesia</taxon>
    </lineage>
</organism>
<reference evidence="1 2" key="1">
    <citation type="journal article" date="2017" name="BMC Genomics">
        <title>Whole-genome assembly of Babesia ovata and comparative genomics between closely related pathogens.</title>
        <authorList>
            <person name="Yamagishi J."/>
            <person name="Asada M."/>
            <person name="Hakimi H."/>
            <person name="Tanaka T.Q."/>
            <person name="Sugimoto C."/>
            <person name="Kawazu S."/>
        </authorList>
    </citation>
    <scope>NUCLEOTIDE SEQUENCE [LARGE SCALE GENOMIC DNA]</scope>
    <source>
        <strain evidence="1 2">Miyake</strain>
    </source>
</reference>
<protein>
    <submittedName>
        <fullName evidence="1">Phage repressor, putative</fullName>
    </submittedName>
</protein>
<evidence type="ECO:0000313" key="2">
    <source>
        <dbReference type="Proteomes" id="UP000236319"/>
    </source>
</evidence>
<keyword evidence="2" id="KW-1185">Reference proteome</keyword>
<sequence>MVVPGECLERVGEIAVLVTAVELCPQREQLVDGLIAQVRLVTLMVRVRTPGRFVIPHSEHLEEQREHVADEAKVPEAERGEALLTRLVGGAVGAFDGIVNYTELMRQEAGTAVCEERLQRRCGRAVVTCVGGLVVVGVTLPVGGRHLPTVVALPPALGCGGGTAALGVEEIQDATQAAYYAPQHIQHLGGVVRVVQLCGVVGEVDGVGVGGEVKAAAVALYGYEQ</sequence>
<comment type="caution">
    <text evidence="1">The sequence shown here is derived from an EMBL/GenBank/DDBJ whole genome shotgun (WGS) entry which is preliminary data.</text>
</comment>
<dbReference type="GeneID" id="39877149"/>
<accession>A0A2H6KK71</accession>
<dbReference type="AlphaFoldDB" id="A0A2H6KK71"/>
<evidence type="ECO:0000313" key="1">
    <source>
        <dbReference type="EMBL" id="GBE63379.1"/>
    </source>
</evidence>
<proteinExistence type="predicted"/>
<dbReference type="Proteomes" id="UP000236319">
    <property type="component" value="Unassembled WGS sequence"/>
</dbReference>
<name>A0A2H6KK71_9APIC</name>
<dbReference type="RefSeq" id="XP_028869622.1">
    <property type="nucleotide sequence ID" value="XM_029013789.1"/>
</dbReference>